<keyword evidence="1" id="KW-0472">Membrane</keyword>
<sequence length="390" mass="44634">MSENKLKILYIGHERKLGGASLCLVSMAEEMKIRGHEVIVILPFRHCPVGDKLNKLGIPVFGVFFGWWMAPGYWNVAYRALFSILHFMQFIPAYRICRIIKKNKIDIVHSNSSTIDIGNMAAKKSKIAHVWHFREFGDLDYELKFIKGRKESLKQVAAIDGRVVFISRCLRKYYPELTENVEVIYDGISSQYLNYSCPFYKESRKITFLIAGNLQRNKGQKIVLEAVHLLKEKGIENFCVLIAGAVASTRDSVVYNEELRQYIASHKLEEVQLLGRIDDMNALRRKCDVEIVASVMEAFGRVTIEAMLSGRPVLASDSGANPELIQDKVTGWLFKSGDAESLAVKMENIIMHPQWLENMGKTAYMWAKGNYMSEKNTQQIEELYQFLLKK</sequence>
<keyword evidence="1" id="KW-0812">Transmembrane</keyword>
<keyword evidence="4" id="KW-0328">Glycosyltransferase</keyword>
<dbReference type="PATRIC" id="fig|1432052.3.peg.1188"/>
<gene>
    <name evidence="4" type="primary">epsD</name>
    <name evidence="4" type="ORF">BEH84_01081</name>
</gene>
<dbReference type="InterPro" id="IPR028098">
    <property type="entry name" value="Glyco_trans_4-like_N"/>
</dbReference>
<evidence type="ECO:0000256" key="1">
    <source>
        <dbReference type="SAM" id="Phobius"/>
    </source>
</evidence>
<feature type="transmembrane region" description="Helical" evidence="1">
    <location>
        <begin position="53"/>
        <end position="70"/>
    </location>
</feature>
<dbReference type="RefSeq" id="WP_169897199.1">
    <property type="nucleotide sequence ID" value="NZ_MCGI01000001.1"/>
</dbReference>
<dbReference type="Pfam" id="PF13439">
    <property type="entry name" value="Glyco_transf_4"/>
    <property type="match status" value="1"/>
</dbReference>
<dbReference type="PANTHER" id="PTHR45947:SF3">
    <property type="entry name" value="SULFOQUINOVOSYL TRANSFERASE SQD2"/>
    <property type="match status" value="1"/>
</dbReference>
<accession>A0A1E3AYT5</accession>
<keyword evidence="4" id="KW-0808">Transferase</keyword>
<name>A0A1E3AYT5_9FIRM</name>
<organism evidence="4 5">
    <name type="scientific">Eisenbergiella tayi</name>
    <dbReference type="NCBI Taxonomy" id="1432052"/>
    <lineage>
        <taxon>Bacteria</taxon>
        <taxon>Bacillati</taxon>
        <taxon>Bacillota</taxon>
        <taxon>Clostridia</taxon>
        <taxon>Lachnospirales</taxon>
        <taxon>Lachnospiraceae</taxon>
        <taxon>Eisenbergiella</taxon>
    </lineage>
</organism>
<dbReference type="InterPro" id="IPR050194">
    <property type="entry name" value="Glycosyltransferase_grp1"/>
</dbReference>
<feature type="domain" description="Glycosyl transferase family 1" evidence="2">
    <location>
        <begin position="203"/>
        <end position="364"/>
    </location>
</feature>
<protein>
    <submittedName>
        <fullName evidence="4">Putative glycosyltransferase EpsD</fullName>
        <ecNumber evidence="4">2.4.-.-</ecNumber>
    </submittedName>
</protein>
<keyword evidence="1" id="KW-1133">Transmembrane helix</keyword>
<dbReference type="Proteomes" id="UP000095003">
    <property type="component" value="Unassembled WGS sequence"/>
</dbReference>
<dbReference type="CDD" id="cd03801">
    <property type="entry name" value="GT4_PimA-like"/>
    <property type="match status" value="1"/>
</dbReference>
<evidence type="ECO:0000313" key="4">
    <source>
        <dbReference type="EMBL" id="ODM13366.1"/>
    </source>
</evidence>
<evidence type="ECO:0000259" key="2">
    <source>
        <dbReference type="Pfam" id="PF00534"/>
    </source>
</evidence>
<proteinExistence type="predicted"/>
<reference evidence="4 5" key="1">
    <citation type="submission" date="2016-07" db="EMBL/GenBank/DDBJ databases">
        <title>Characterization of isolates of Eisenbergiella tayi derived from blood cultures, using whole genome sequencing.</title>
        <authorList>
            <person name="Burdz T."/>
            <person name="Wiebe D."/>
            <person name="Huynh C."/>
            <person name="Bernard K."/>
        </authorList>
    </citation>
    <scope>NUCLEOTIDE SEQUENCE [LARGE SCALE GENOMIC DNA]</scope>
    <source>
        <strain evidence="4 5">NML 120489</strain>
    </source>
</reference>
<dbReference type="AlphaFoldDB" id="A0A1E3AYT5"/>
<evidence type="ECO:0000313" key="5">
    <source>
        <dbReference type="Proteomes" id="UP000095003"/>
    </source>
</evidence>
<dbReference type="GeneID" id="93299583"/>
<dbReference type="GO" id="GO:0016758">
    <property type="term" value="F:hexosyltransferase activity"/>
    <property type="evidence" value="ECO:0007669"/>
    <property type="project" value="TreeGrafter"/>
</dbReference>
<feature type="domain" description="Glycosyltransferase subfamily 4-like N-terminal" evidence="3">
    <location>
        <begin position="18"/>
        <end position="189"/>
    </location>
</feature>
<dbReference type="SUPFAM" id="SSF53756">
    <property type="entry name" value="UDP-Glycosyltransferase/glycogen phosphorylase"/>
    <property type="match status" value="1"/>
</dbReference>
<comment type="caution">
    <text evidence="4">The sequence shown here is derived from an EMBL/GenBank/DDBJ whole genome shotgun (WGS) entry which is preliminary data.</text>
</comment>
<dbReference type="PANTHER" id="PTHR45947">
    <property type="entry name" value="SULFOQUINOVOSYL TRANSFERASE SQD2"/>
    <property type="match status" value="1"/>
</dbReference>
<dbReference type="EMBL" id="MCGI01000001">
    <property type="protein sequence ID" value="ODM13366.1"/>
    <property type="molecule type" value="Genomic_DNA"/>
</dbReference>
<dbReference type="Gene3D" id="3.40.50.2000">
    <property type="entry name" value="Glycogen Phosphorylase B"/>
    <property type="match status" value="2"/>
</dbReference>
<dbReference type="InterPro" id="IPR001296">
    <property type="entry name" value="Glyco_trans_1"/>
</dbReference>
<dbReference type="EC" id="2.4.-.-" evidence="4"/>
<evidence type="ECO:0000259" key="3">
    <source>
        <dbReference type="Pfam" id="PF13439"/>
    </source>
</evidence>
<dbReference type="Pfam" id="PF00534">
    <property type="entry name" value="Glycos_transf_1"/>
    <property type="match status" value="1"/>
</dbReference>